<dbReference type="OMA" id="MPPTKYE"/>
<evidence type="ECO:0000313" key="8">
    <source>
        <dbReference type="Proteomes" id="UP000504633"/>
    </source>
</evidence>
<feature type="compositionally biased region" description="Low complexity" evidence="7">
    <location>
        <begin position="380"/>
        <end position="399"/>
    </location>
</feature>
<accession>A0A6J1LGV5</accession>
<keyword evidence="4" id="KW-0508">mRNA splicing</keyword>
<dbReference type="GO" id="GO:0016556">
    <property type="term" value="P:mRNA modification"/>
    <property type="evidence" value="ECO:0007669"/>
    <property type="project" value="InterPro"/>
</dbReference>
<keyword evidence="5" id="KW-0539">Nucleus</keyword>
<name>A0A6J1LGV5_DROHY</name>
<keyword evidence="3" id="KW-0507">mRNA processing</keyword>
<feature type="coiled-coil region" evidence="6">
    <location>
        <begin position="309"/>
        <end position="368"/>
    </location>
</feature>
<dbReference type="KEGG" id="dhe:111595397"/>
<dbReference type="PANTHER" id="PTHR15217:SF0">
    <property type="entry name" value="PRE-MRNA-SPLICING REGULATOR WTAP"/>
    <property type="match status" value="1"/>
</dbReference>
<evidence type="ECO:0000256" key="3">
    <source>
        <dbReference type="ARBA" id="ARBA00022664"/>
    </source>
</evidence>
<keyword evidence="6" id="KW-0175">Coiled coil</keyword>
<dbReference type="GeneID" id="111595397"/>
<feature type="region of interest" description="Disordered" evidence="7">
    <location>
        <begin position="29"/>
        <end position="161"/>
    </location>
</feature>
<dbReference type="GO" id="GO:0000381">
    <property type="term" value="P:regulation of alternative mRNA splicing, via spliceosome"/>
    <property type="evidence" value="ECO:0007669"/>
    <property type="project" value="InterPro"/>
</dbReference>
<dbReference type="PANTHER" id="PTHR15217">
    <property type="entry name" value="WILMS' TUMOR 1-ASSOCIATING PROTEIN"/>
    <property type="match status" value="1"/>
</dbReference>
<feature type="compositionally biased region" description="Low complexity" evidence="7">
    <location>
        <begin position="32"/>
        <end position="47"/>
    </location>
</feature>
<evidence type="ECO:0000256" key="7">
    <source>
        <dbReference type="SAM" id="MobiDB-lite"/>
    </source>
</evidence>
<evidence type="ECO:0000256" key="6">
    <source>
        <dbReference type="SAM" id="Coils"/>
    </source>
</evidence>
<protein>
    <submittedName>
        <fullName evidence="9">Pre-mRNA-splicing regulator female-lethal(2)D isoform X1</fullName>
    </submittedName>
</protein>
<proteinExistence type="inferred from homology"/>
<feature type="compositionally biased region" description="Low complexity" evidence="7">
    <location>
        <begin position="131"/>
        <end position="147"/>
    </location>
</feature>
<comment type="subcellular location">
    <subcellularLocation>
        <location evidence="1">Nucleus</location>
    </subcellularLocation>
</comment>
<feature type="compositionally biased region" description="Gly residues" evidence="7">
    <location>
        <begin position="48"/>
        <end position="63"/>
    </location>
</feature>
<feature type="region of interest" description="Disordered" evidence="7">
    <location>
        <begin position="378"/>
        <end position="407"/>
    </location>
</feature>
<feature type="compositionally biased region" description="Basic residues" evidence="7">
    <location>
        <begin position="97"/>
        <end position="109"/>
    </location>
</feature>
<dbReference type="AlphaFoldDB" id="A0A6J1LGV5"/>
<evidence type="ECO:0000256" key="5">
    <source>
        <dbReference type="ARBA" id="ARBA00023242"/>
    </source>
</evidence>
<evidence type="ECO:0000256" key="4">
    <source>
        <dbReference type="ARBA" id="ARBA00023187"/>
    </source>
</evidence>
<feature type="region of interest" description="Disordered" evidence="7">
    <location>
        <begin position="502"/>
        <end position="535"/>
    </location>
</feature>
<evidence type="ECO:0000313" key="9">
    <source>
        <dbReference type="RefSeq" id="XP_023164871.1"/>
    </source>
</evidence>
<dbReference type="OrthoDB" id="3366661at2759"/>
<dbReference type="CTD" id="36527"/>
<reference evidence="9" key="1">
    <citation type="submission" date="2025-08" db="UniProtKB">
        <authorList>
            <consortium name="RefSeq"/>
        </authorList>
    </citation>
    <scope>IDENTIFICATION</scope>
    <source>
        <strain evidence="9">15085-1641.00</strain>
        <tissue evidence="9">Whole body</tissue>
    </source>
</reference>
<comment type="similarity">
    <text evidence="2">Belongs to the fl(2)d family.</text>
</comment>
<keyword evidence="8" id="KW-1185">Reference proteome</keyword>
<feature type="compositionally biased region" description="Low complexity" evidence="7">
    <location>
        <begin position="64"/>
        <end position="96"/>
    </location>
</feature>
<dbReference type="Pfam" id="PF17098">
    <property type="entry name" value="Wtap"/>
    <property type="match status" value="1"/>
</dbReference>
<evidence type="ECO:0000256" key="1">
    <source>
        <dbReference type="ARBA" id="ARBA00004123"/>
    </source>
</evidence>
<organism evidence="8 9">
    <name type="scientific">Drosophila hydei</name>
    <name type="common">Fruit fly</name>
    <dbReference type="NCBI Taxonomy" id="7224"/>
    <lineage>
        <taxon>Eukaryota</taxon>
        <taxon>Metazoa</taxon>
        <taxon>Ecdysozoa</taxon>
        <taxon>Arthropoda</taxon>
        <taxon>Hexapoda</taxon>
        <taxon>Insecta</taxon>
        <taxon>Pterygota</taxon>
        <taxon>Neoptera</taxon>
        <taxon>Endopterygota</taxon>
        <taxon>Diptera</taxon>
        <taxon>Brachycera</taxon>
        <taxon>Muscomorpha</taxon>
        <taxon>Ephydroidea</taxon>
        <taxon>Drosophilidae</taxon>
        <taxon>Drosophila</taxon>
    </lineage>
</organism>
<dbReference type="RefSeq" id="XP_023164871.1">
    <property type="nucleotide sequence ID" value="XM_023309103.2"/>
</dbReference>
<feature type="compositionally biased region" description="Low complexity" evidence="7">
    <location>
        <begin position="110"/>
        <end position="121"/>
    </location>
</feature>
<dbReference type="GO" id="GO:0005634">
    <property type="term" value="C:nucleus"/>
    <property type="evidence" value="ECO:0007669"/>
    <property type="project" value="UniProtKB-SubCell"/>
</dbReference>
<sequence length="601" mass="66123">MSVAAMTMDDQRPLMNSYDKMSTKYDQNLHMINSSNSSSISGNSNSGAGSGAAGGGVGGGGAAIGAVISSGPSGPASPTPSGFEEQPQAQQQQQQQPHHHHHHHHHHHSTSTQVQQTAEQQQNRHHHHQQQEQQQQQQQHQQQQQQQQHHEAAVAEAAAAAEQRRLLEDEIESLKLEQTRMGLQCADAQRREKILMRRLANKEQEFQDYVSQIAEYKAQQAPTALALRTALLDPAVNLLFERLKKELKATKAKLEETQNELSAWKFTPDSNTGKRLMAKCRLLYQENEELGKMTSNGRLAKLETELAMQKNFSEEVKKSQSELDDFLQELDEDVEGMQSTILFLQQELKTTRDRIQTLEKENTQLRQMNSGNCPKEVIDNASTTATNGQSSNNNSQFQQPIGSGTGSKLETIEENACLDTNLTITTTLTADYYNGNNNEQQTVAPELIMPPDDATNSNGGKSVAASRLARKRNYEEESATLSCVQETTPLVPAMREVSAPRTLPPKKSKLRGIATRRSSQLDEEQSLGMMTPTPTSTPLVLDNAVAGMASEESAATTTVANVIESAVPLIAEGTAEAAPARILTRRRSVRMQQNGGSSIDY</sequence>
<dbReference type="SUPFAM" id="SSF81995">
    <property type="entry name" value="beta-sandwich domain of Sec23/24"/>
    <property type="match status" value="1"/>
</dbReference>
<gene>
    <name evidence="9" type="primary">LOC111595397</name>
</gene>
<dbReference type="Proteomes" id="UP000504633">
    <property type="component" value="Unplaced"/>
</dbReference>
<dbReference type="GO" id="GO:0008380">
    <property type="term" value="P:RNA splicing"/>
    <property type="evidence" value="ECO:0007669"/>
    <property type="project" value="UniProtKB-KW"/>
</dbReference>
<dbReference type="GO" id="GO:0006397">
    <property type="term" value="P:mRNA processing"/>
    <property type="evidence" value="ECO:0007669"/>
    <property type="project" value="UniProtKB-KW"/>
</dbReference>
<dbReference type="InterPro" id="IPR033757">
    <property type="entry name" value="WTAP"/>
</dbReference>
<evidence type="ECO:0000256" key="2">
    <source>
        <dbReference type="ARBA" id="ARBA00010313"/>
    </source>
</evidence>